<evidence type="ECO:0000313" key="1">
    <source>
        <dbReference type="EMBL" id="QRC99723.1"/>
    </source>
</evidence>
<dbReference type="EMBL" id="CP069032">
    <property type="protein sequence ID" value="QRC99723.1"/>
    <property type="molecule type" value="Genomic_DNA"/>
</dbReference>
<dbReference type="Proteomes" id="UP000663193">
    <property type="component" value="Chromosome 10"/>
</dbReference>
<dbReference type="VEuPathDB" id="FungiDB:JI435_413840"/>
<keyword evidence="2" id="KW-1185">Reference proteome</keyword>
<dbReference type="AlphaFoldDB" id="A0A7U2F8T8"/>
<organism evidence="1 2">
    <name type="scientific">Phaeosphaeria nodorum (strain SN15 / ATCC MYA-4574 / FGSC 10173)</name>
    <name type="common">Glume blotch fungus</name>
    <name type="synonym">Parastagonospora nodorum</name>
    <dbReference type="NCBI Taxonomy" id="321614"/>
    <lineage>
        <taxon>Eukaryota</taxon>
        <taxon>Fungi</taxon>
        <taxon>Dikarya</taxon>
        <taxon>Ascomycota</taxon>
        <taxon>Pezizomycotina</taxon>
        <taxon>Dothideomycetes</taxon>
        <taxon>Pleosporomycetidae</taxon>
        <taxon>Pleosporales</taxon>
        <taxon>Pleosporineae</taxon>
        <taxon>Phaeosphaeriaceae</taxon>
        <taxon>Parastagonospora</taxon>
    </lineage>
</organism>
<proteinExistence type="predicted"/>
<evidence type="ECO:0000313" key="2">
    <source>
        <dbReference type="Proteomes" id="UP000663193"/>
    </source>
</evidence>
<gene>
    <name evidence="1" type="ORF">JI435_413840</name>
</gene>
<name>A0A7U2F8T8_PHANO</name>
<protein>
    <submittedName>
        <fullName evidence="1">Uncharacterized protein</fullName>
    </submittedName>
</protein>
<reference evidence="2" key="1">
    <citation type="journal article" date="2021" name="BMC Genomics">
        <title>Chromosome-level genome assembly and manually-curated proteome of model necrotroph Parastagonospora nodorum Sn15 reveals a genome-wide trove of candidate effector homologs, and redundancy of virulence-related functions within an accessory chromosome.</title>
        <authorList>
            <person name="Bertazzoni S."/>
            <person name="Jones D.A.B."/>
            <person name="Phan H.T."/>
            <person name="Tan K.-C."/>
            <person name="Hane J.K."/>
        </authorList>
    </citation>
    <scope>NUCLEOTIDE SEQUENCE [LARGE SCALE GENOMIC DNA]</scope>
    <source>
        <strain evidence="2">SN15 / ATCC MYA-4574 / FGSC 10173)</strain>
    </source>
</reference>
<accession>A0A7U2F8T8</accession>
<sequence>MEETYNHDNGDAAEEGYLRFPKTSTLLERETTIIKTTIQEVPKGP</sequence>